<sequence>MKFFQGLLLLSILSYQNIYAETALSEPSGQSPQCAQAYESAGEIKTINNVFSSLSSACHDAGGMKLTHQILLSEDSSKPTGVLFTCTGSDPNFVVLSCLFPANFEDL</sequence>
<evidence type="ECO:0000313" key="3">
    <source>
        <dbReference type="EMBL" id="VEB38068.1"/>
    </source>
</evidence>
<dbReference type="PATRIC" id="fig|28084.5.peg.2009"/>
<accession>A0A0W0S8T0</accession>
<evidence type="ECO:0000313" key="2">
    <source>
        <dbReference type="EMBL" id="KTC79831.1"/>
    </source>
</evidence>
<reference evidence="2 4" key="1">
    <citation type="submission" date="2015-11" db="EMBL/GenBank/DDBJ databases">
        <title>Genomic analysis of 38 Legionella species identifies large and diverse effector repertoires.</title>
        <authorList>
            <person name="Burstein D."/>
            <person name="Amaro F."/>
            <person name="Zusman T."/>
            <person name="Lifshitz Z."/>
            <person name="Cohen O."/>
            <person name="Gilbert J.A."/>
            <person name="Pupko T."/>
            <person name="Shuman H.A."/>
            <person name="Segal G."/>
        </authorList>
    </citation>
    <scope>NUCLEOTIDE SEQUENCE [LARGE SCALE GENOMIC DNA]</scope>
    <source>
        <strain evidence="2 4">ORW</strain>
    </source>
</reference>
<keyword evidence="5" id="KW-1185">Reference proteome</keyword>
<proteinExistence type="predicted"/>
<dbReference type="AlphaFoldDB" id="A0A0W0S8T0"/>
<dbReference type="STRING" id="28084.Lche_1851"/>
<organism evidence="2 4">
    <name type="scientific">Legionella cherrii</name>
    <dbReference type="NCBI Taxonomy" id="28084"/>
    <lineage>
        <taxon>Bacteria</taxon>
        <taxon>Pseudomonadati</taxon>
        <taxon>Pseudomonadota</taxon>
        <taxon>Gammaproteobacteria</taxon>
        <taxon>Legionellales</taxon>
        <taxon>Legionellaceae</taxon>
        <taxon>Legionella</taxon>
    </lineage>
</organism>
<keyword evidence="1" id="KW-0732">Signal</keyword>
<dbReference type="OrthoDB" id="5648104at2"/>
<dbReference type="RefSeq" id="WP_028380305.1">
    <property type="nucleotide sequence ID" value="NZ_CAAAIT010000001.1"/>
</dbReference>
<evidence type="ECO:0000256" key="1">
    <source>
        <dbReference type="SAM" id="SignalP"/>
    </source>
</evidence>
<dbReference type="EMBL" id="LNXW01000013">
    <property type="protein sequence ID" value="KTC79831.1"/>
    <property type="molecule type" value="Genomic_DNA"/>
</dbReference>
<gene>
    <name evidence="2" type="ORF">Lche_1851</name>
    <name evidence="3" type="ORF">NCTC11976_02537</name>
</gene>
<evidence type="ECO:0000313" key="4">
    <source>
        <dbReference type="Proteomes" id="UP000054921"/>
    </source>
</evidence>
<reference evidence="3 5" key="2">
    <citation type="submission" date="2018-12" db="EMBL/GenBank/DDBJ databases">
        <authorList>
            <consortium name="Pathogen Informatics"/>
        </authorList>
    </citation>
    <scope>NUCLEOTIDE SEQUENCE [LARGE SCALE GENOMIC DNA]</scope>
    <source>
        <strain evidence="3 5">NCTC11976</strain>
    </source>
</reference>
<dbReference type="Proteomes" id="UP000054921">
    <property type="component" value="Unassembled WGS sequence"/>
</dbReference>
<protein>
    <submittedName>
        <fullName evidence="2">Uncharacterized protein</fullName>
    </submittedName>
</protein>
<evidence type="ECO:0000313" key="5">
    <source>
        <dbReference type="Proteomes" id="UP000277577"/>
    </source>
</evidence>
<feature type="chain" id="PRO_5030019477" evidence="1">
    <location>
        <begin position="21"/>
        <end position="107"/>
    </location>
</feature>
<name>A0A0W0S8T0_9GAMM</name>
<feature type="signal peptide" evidence="1">
    <location>
        <begin position="1"/>
        <end position="20"/>
    </location>
</feature>
<dbReference type="Proteomes" id="UP000277577">
    <property type="component" value="Chromosome"/>
</dbReference>
<dbReference type="EMBL" id="LR134173">
    <property type="protein sequence ID" value="VEB38068.1"/>
    <property type="molecule type" value="Genomic_DNA"/>
</dbReference>